<accession>A0A6L6PB45</accession>
<dbReference type="AlphaFoldDB" id="A0A6L6PB45"/>
<dbReference type="PROSITE" id="PS50995">
    <property type="entry name" value="HTH_MARR_2"/>
    <property type="match status" value="1"/>
</dbReference>
<sequence length="165" mass="18878">MAKKIKYRNLPNLLLKARDNVLAQFRPIISHFGLTEQQWRILRVLSDAGDLEQREISESCLILGPSLTGVLSRMEDMKLIARTRMEEDQRRVTVRMTALGEKVVDAMSPLVTQQYRNVEQAYGPEMMAEIIALMDRFNSADRNTVAQVKLPGPEQLDPEILQLLK</sequence>
<dbReference type="Pfam" id="PF01047">
    <property type="entry name" value="MarR"/>
    <property type="match status" value="1"/>
</dbReference>
<reference evidence="2 3" key="1">
    <citation type="submission" date="2019-11" db="EMBL/GenBank/DDBJ databases">
        <title>Type strains purchased from KCTC, JCM and DSMZ.</title>
        <authorList>
            <person name="Lu H."/>
        </authorList>
    </citation>
    <scope>NUCLEOTIDE SEQUENCE [LARGE SCALE GENOMIC DNA]</scope>
    <source>
        <strain evidence="2 3">KCTC 22382</strain>
    </source>
</reference>
<evidence type="ECO:0000313" key="3">
    <source>
        <dbReference type="Proteomes" id="UP000475582"/>
    </source>
</evidence>
<dbReference type="SMART" id="SM00347">
    <property type="entry name" value="HTH_MARR"/>
    <property type="match status" value="1"/>
</dbReference>
<dbReference type="InterPro" id="IPR000835">
    <property type="entry name" value="HTH_MarR-typ"/>
</dbReference>
<dbReference type="InterPro" id="IPR036390">
    <property type="entry name" value="WH_DNA-bd_sf"/>
</dbReference>
<dbReference type="Gene3D" id="1.10.10.10">
    <property type="entry name" value="Winged helix-like DNA-binding domain superfamily/Winged helix DNA-binding domain"/>
    <property type="match status" value="1"/>
</dbReference>
<dbReference type="InterPro" id="IPR012712">
    <property type="entry name" value="HpaR/FarR"/>
</dbReference>
<dbReference type="InterPro" id="IPR036388">
    <property type="entry name" value="WH-like_DNA-bd_sf"/>
</dbReference>
<dbReference type="SUPFAM" id="SSF46785">
    <property type="entry name" value="Winged helix' DNA-binding domain"/>
    <property type="match status" value="1"/>
</dbReference>
<name>A0A6L6PB45_9BURK</name>
<gene>
    <name evidence="2" type="primary">hpaR</name>
    <name evidence="2" type="ORF">GM676_00250</name>
</gene>
<dbReference type="Proteomes" id="UP000475582">
    <property type="component" value="Unassembled WGS sequence"/>
</dbReference>
<dbReference type="GO" id="GO:0045892">
    <property type="term" value="P:negative regulation of DNA-templated transcription"/>
    <property type="evidence" value="ECO:0007669"/>
    <property type="project" value="InterPro"/>
</dbReference>
<protein>
    <submittedName>
        <fullName evidence="2">Homoprotocatechuate degradation operon regulator HpaR</fullName>
    </submittedName>
</protein>
<evidence type="ECO:0000259" key="1">
    <source>
        <dbReference type="PROSITE" id="PS50995"/>
    </source>
</evidence>
<dbReference type="GO" id="GO:0006950">
    <property type="term" value="P:response to stress"/>
    <property type="evidence" value="ECO:0007669"/>
    <property type="project" value="TreeGrafter"/>
</dbReference>
<comment type="caution">
    <text evidence="2">The sequence shown here is derived from an EMBL/GenBank/DDBJ whole genome shotgun (WGS) entry which is preliminary data.</text>
</comment>
<evidence type="ECO:0000313" key="2">
    <source>
        <dbReference type="EMBL" id="MTV36013.1"/>
    </source>
</evidence>
<organism evidence="2 3">
    <name type="scientific">Duganella radicis</name>
    <dbReference type="NCBI Taxonomy" id="551988"/>
    <lineage>
        <taxon>Bacteria</taxon>
        <taxon>Pseudomonadati</taxon>
        <taxon>Pseudomonadota</taxon>
        <taxon>Betaproteobacteria</taxon>
        <taxon>Burkholderiales</taxon>
        <taxon>Oxalobacteraceae</taxon>
        <taxon>Telluria group</taxon>
        <taxon>Duganella</taxon>
    </lineage>
</organism>
<dbReference type="EMBL" id="WNKY01000001">
    <property type="protein sequence ID" value="MTV36013.1"/>
    <property type="molecule type" value="Genomic_DNA"/>
</dbReference>
<dbReference type="InterPro" id="IPR039422">
    <property type="entry name" value="MarR/SlyA-like"/>
</dbReference>
<dbReference type="OrthoDB" id="8588347at2"/>
<feature type="domain" description="HTH marR-type" evidence="1">
    <location>
        <begin position="1"/>
        <end position="139"/>
    </location>
</feature>
<proteinExistence type="predicted"/>
<dbReference type="GO" id="GO:0003700">
    <property type="term" value="F:DNA-binding transcription factor activity"/>
    <property type="evidence" value="ECO:0007669"/>
    <property type="project" value="InterPro"/>
</dbReference>
<dbReference type="PANTHER" id="PTHR33164:SF13">
    <property type="entry name" value="4-HYDROXYPHENYLACETATE CATABOLISM PROTEIN"/>
    <property type="match status" value="1"/>
</dbReference>
<keyword evidence="3" id="KW-1185">Reference proteome</keyword>
<dbReference type="RefSeq" id="WP_155461378.1">
    <property type="nucleotide sequence ID" value="NZ_WNKY01000001.1"/>
</dbReference>
<dbReference type="NCBIfam" id="TIGR02337">
    <property type="entry name" value="HpaR"/>
    <property type="match status" value="1"/>
</dbReference>
<dbReference type="GO" id="GO:0003677">
    <property type="term" value="F:DNA binding"/>
    <property type="evidence" value="ECO:0007669"/>
    <property type="project" value="InterPro"/>
</dbReference>
<dbReference type="PANTHER" id="PTHR33164">
    <property type="entry name" value="TRANSCRIPTIONAL REGULATOR, MARR FAMILY"/>
    <property type="match status" value="1"/>
</dbReference>